<dbReference type="AlphaFoldDB" id="A0A225E4I4"/>
<keyword evidence="1" id="KW-0812">Transmembrane</keyword>
<dbReference type="RefSeq" id="WP_088251872.1">
    <property type="nucleotide sequence ID" value="NZ_NIDE01000001.1"/>
</dbReference>
<proteinExistence type="predicted"/>
<feature type="transmembrane region" description="Helical" evidence="1">
    <location>
        <begin position="342"/>
        <end position="359"/>
    </location>
</feature>
<feature type="transmembrane region" description="Helical" evidence="1">
    <location>
        <begin position="79"/>
        <end position="100"/>
    </location>
</feature>
<dbReference type="OrthoDB" id="9786218at2"/>
<feature type="transmembrane region" description="Helical" evidence="1">
    <location>
        <begin position="257"/>
        <end position="275"/>
    </location>
</feature>
<keyword evidence="3" id="KW-1185">Reference proteome</keyword>
<sequence length="497" mass="54729">MAPAVFLGFWLLLLIGGRSSFFHDPGTFWHVKVGEKILADGFFRTDPYTFTFAGQRWIPNQWLGEVTMAAAHRVGGFDALLACSAALLAAVFAVITVRLIRTGVHPIAVLILVGLALAASSSHFHVRPHLATIVGTAVTMAALLAVDGGRVSVRGLWWLVPVFLVWTNTHGGVLGGLTTLALAAAGWVGFRVLGLRSPIAGWYDFAHLTGVGLACVATFVVTPYGADLPRAWFDIMSLSRLPDYIQEHSRTDFTNPSAWPVLVLSGVYLFVLTGLKPREWRVAWLVPLFWMAQAYLRVRHAPLFAVAACLAVADAWPATRWAATLGARRPDLYNRAGVEVRWGLRGVAALACVVVAMVLQAGGIRLPVIGAGWARLDPAVWPMESLAALKQNEPTLPADGHIFNDYTDGGFLIYHTPGYRVFVDDRCELFGDDWLVRFVEAGGHEPTAEMAEWQEKYGPFRFALTRTGTYFDQYFAARKDEWEVVSETPTANFYRRK</sequence>
<keyword evidence="1" id="KW-0472">Membrane</keyword>
<protein>
    <recommendedName>
        <fullName evidence="4">Glycosyltransferase RgtA/B/C/D-like domain-containing protein</fullName>
    </recommendedName>
</protein>
<evidence type="ECO:0000313" key="2">
    <source>
        <dbReference type="EMBL" id="OWK46674.1"/>
    </source>
</evidence>
<evidence type="ECO:0000256" key="1">
    <source>
        <dbReference type="SAM" id="Phobius"/>
    </source>
</evidence>
<gene>
    <name evidence="2" type="ORF">FRUB_00373</name>
</gene>
<dbReference type="Proteomes" id="UP000214646">
    <property type="component" value="Unassembled WGS sequence"/>
</dbReference>
<dbReference type="EMBL" id="NIDE01000001">
    <property type="protein sequence ID" value="OWK46674.1"/>
    <property type="molecule type" value="Genomic_DNA"/>
</dbReference>
<feature type="transmembrane region" description="Helical" evidence="1">
    <location>
        <begin position="130"/>
        <end position="146"/>
    </location>
</feature>
<evidence type="ECO:0008006" key="4">
    <source>
        <dbReference type="Google" id="ProtNLM"/>
    </source>
</evidence>
<name>A0A225E4I4_9BACT</name>
<evidence type="ECO:0000313" key="3">
    <source>
        <dbReference type="Proteomes" id="UP000214646"/>
    </source>
</evidence>
<feature type="transmembrane region" description="Helical" evidence="1">
    <location>
        <begin position="173"/>
        <end position="193"/>
    </location>
</feature>
<reference evidence="3" key="1">
    <citation type="submission" date="2017-06" db="EMBL/GenBank/DDBJ databases">
        <title>Genome analysis of Fimbriiglobus ruber SP5, the first member of the order Planctomycetales with confirmed chitinolytic capability.</title>
        <authorList>
            <person name="Ravin N.V."/>
            <person name="Rakitin A.L."/>
            <person name="Ivanova A.A."/>
            <person name="Beletsky A.V."/>
            <person name="Kulichevskaya I.S."/>
            <person name="Mardanov A.V."/>
            <person name="Dedysh S.N."/>
        </authorList>
    </citation>
    <scope>NUCLEOTIDE SEQUENCE [LARGE SCALE GENOMIC DNA]</scope>
    <source>
        <strain evidence="3">SP5</strain>
    </source>
</reference>
<keyword evidence="1" id="KW-1133">Transmembrane helix</keyword>
<comment type="caution">
    <text evidence="2">The sequence shown here is derived from an EMBL/GenBank/DDBJ whole genome shotgun (WGS) entry which is preliminary data.</text>
</comment>
<feature type="transmembrane region" description="Helical" evidence="1">
    <location>
        <begin position="205"/>
        <end position="226"/>
    </location>
</feature>
<accession>A0A225E4I4</accession>
<feature type="transmembrane region" description="Helical" evidence="1">
    <location>
        <begin position="107"/>
        <end position="124"/>
    </location>
</feature>
<organism evidence="2 3">
    <name type="scientific">Fimbriiglobus ruber</name>
    <dbReference type="NCBI Taxonomy" id="1908690"/>
    <lineage>
        <taxon>Bacteria</taxon>
        <taxon>Pseudomonadati</taxon>
        <taxon>Planctomycetota</taxon>
        <taxon>Planctomycetia</taxon>
        <taxon>Gemmatales</taxon>
        <taxon>Gemmataceae</taxon>
        <taxon>Fimbriiglobus</taxon>
    </lineage>
</organism>